<dbReference type="EMBL" id="FUKI01000104">
    <property type="protein sequence ID" value="SJM92490.1"/>
    <property type="molecule type" value="Genomic_DNA"/>
</dbReference>
<keyword evidence="2" id="KW-1185">Reference proteome</keyword>
<proteinExistence type="predicted"/>
<protein>
    <submittedName>
        <fullName evidence="1">Uncharacterized protein</fullName>
    </submittedName>
</protein>
<dbReference type="AlphaFoldDB" id="A0A1R4H9D6"/>
<reference evidence="2" key="1">
    <citation type="submission" date="2017-02" db="EMBL/GenBank/DDBJ databases">
        <authorList>
            <person name="Daims H."/>
        </authorList>
    </citation>
    <scope>NUCLEOTIDE SEQUENCE [LARGE SCALE GENOMIC DNA]</scope>
</reference>
<accession>A0A1R4H9D6</accession>
<gene>
    <name evidence="1" type="ORF">CRENPOLYSF1_30002</name>
</gene>
<dbReference type="Proteomes" id="UP000195667">
    <property type="component" value="Unassembled WGS sequence"/>
</dbReference>
<sequence>MVALNAYRVQARVRDVSFQTRSEEGTKIKDTFLTINQTAKKLGVSFYDYVYDRVAGKFDMPSLADLIAQKTQPVPI</sequence>
<name>A0A1R4H9D6_9GAMM</name>
<organism evidence="1 2">
    <name type="scientific">Crenothrix polyspora</name>
    <dbReference type="NCBI Taxonomy" id="360316"/>
    <lineage>
        <taxon>Bacteria</taxon>
        <taxon>Pseudomonadati</taxon>
        <taxon>Pseudomonadota</taxon>
        <taxon>Gammaproteobacteria</taxon>
        <taxon>Methylococcales</taxon>
        <taxon>Crenotrichaceae</taxon>
        <taxon>Crenothrix</taxon>
    </lineage>
</organism>
<evidence type="ECO:0000313" key="2">
    <source>
        <dbReference type="Proteomes" id="UP000195667"/>
    </source>
</evidence>
<evidence type="ECO:0000313" key="1">
    <source>
        <dbReference type="EMBL" id="SJM92490.1"/>
    </source>
</evidence>